<gene>
    <name evidence="1" type="ORF">SAMN04488122_4918</name>
</gene>
<evidence type="ECO:0000313" key="2">
    <source>
        <dbReference type="Proteomes" id="UP000199310"/>
    </source>
</evidence>
<sequence>MKRYSLLTGITGSVMVAVIAVMGMMPAGKVSGVRLSLNDTVPPPTWKEHWFEHEQQMRRVFYNSSVAVYYDPETPESITWPDTLLTKVWNYTTRTYGAFGKDNRLFVLLHTGKYGGGHPSTYLDESHDYRNVIDVGLAGNWESNTGWNLDAAVHEVGHIVEGASKGVHGSPAFPIWKDSKWMEIYQYDVYKALGWDAEARRWFNKQMEGKDNFPRPGTQWFRNWFYPIYQQHGGAKALNNFFTLLAANFPRNGNAYTRDMNWGEFIHFWSGAAGVNLKAQATVAFGWPQEWEAQFKQAQKDFPGVKYQGKFL</sequence>
<organism evidence="1 2">
    <name type="scientific">Chitinophaga arvensicola</name>
    <dbReference type="NCBI Taxonomy" id="29529"/>
    <lineage>
        <taxon>Bacteria</taxon>
        <taxon>Pseudomonadati</taxon>
        <taxon>Bacteroidota</taxon>
        <taxon>Chitinophagia</taxon>
        <taxon>Chitinophagales</taxon>
        <taxon>Chitinophagaceae</taxon>
        <taxon>Chitinophaga</taxon>
    </lineage>
</organism>
<reference evidence="2" key="1">
    <citation type="submission" date="2016-10" db="EMBL/GenBank/DDBJ databases">
        <authorList>
            <person name="Varghese N."/>
            <person name="Submissions S."/>
        </authorList>
    </citation>
    <scope>NUCLEOTIDE SEQUENCE [LARGE SCALE GENOMIC DNA]</scope>
    <source>
        <strain evidence="2">DSM 3695</strain>
    </source>
</reference>
<dbReference type="Proteomes" id="UP000199310">
    <property type="component" value="Unassembled WGS sequence"/>
</dbReference>
<protein>
    <submittedName>
        <fullName evidence="1">Uncharacterized protein</fullName>
    </submittedName>
</protein>
<dbReference type="RefSeq" id="WP_089899076.1">
    <property type="nucleotide sequence ID" value="NZ_FOJG01000002.1"/>
</dbReference>
<dbReference type="STRING" id="29529.SAMN04488122_4918"/>
<keyword evidence="2" id="KW-1185">Reference proteome</keyword>
<dbReference type="OrthoDB" id="5134860at2"/>
<evidence type="ECO:0000313" key="1">
    <source>
        <dbReference type="EMBL" id="SEW52541.1"/>
    </source>
</evidence>
<accession>A0A1I0S8R5</accession>
<dbReference type="AlphaFoldDB" id="A0A1I0S8R5"/>
<name>A0A1I0S8R5_9BACT</name>
<proteinExistence type="predicted"/>
<dbReference type="EMBL" id="FOJG01000002">
    <property type="protein sequence ID" value="SEW52541.1"/>
    <property type="molecule type" value="Genomic_DNA"/>
</dbReference>